<dbReference type="Proteomes" id="UP000010553">
    <property type="component" value="Unassembled WGS sequence"/>
</dbReference>
<dbReference type="GO" id="GO:0110001">
    <property type="term" value="C:toxin-antitoxin complex"/>
    <property type="evidence" value="ECO:0007669"/>
    <property type="project" value="InterPro"/>
</dbReference>
<dbReference type="GO" id="GO:0016787">
    <property type="term" value="F:hydrolase activity"/>
    <property type="evidence" value="ECO:0007669"/>
    <property type="project" value="UniProtKB-KW"/>
</dbReference>
<evidence type="ECO:0000256" key="1">
    <source>
        <dbReference type="ARBA" id="ARBA00022553"/>
    </source>
</evidence>
<accession>A0A828ZMP6</accession>
<evidence type="ECO:0008006" key="8">
    <source>
        <dbReference type="Google" id="ProtNLM"/>
    </source>
</evidence>
<keyword evidence="4" id="KW-0547">Nucleotide-binding</keyword>
<dbReference type="AlphaFoldDB" id="A0A828ZMP6"/>
<evidence type="ECO:0000313" key="6">
    <source>
        <dbReference type="EMBL" id="ELB03377.1"/>
    </source>
</evidence>
<protein>
    <recommendedName>
        <fullName evidence="8">DUF86 domain-containing protein</fullName>
    </recommendedName>
</protein>
<name>A0A828ZMP6_ENTFC</name>
<dbReference type="GO" id="GO:0004540">
    <property type="term" value="F:RNA nuclease activity"/>
    <property type="evidence" value="ECO:0007669"/>
    <property type="project" value="InterPro"/>
</dbReference>
<keyword evidence="3" id="KW-0540">Nuclease</keyword>
<sequence length="123" mass="14590">MKNNNEKDLRILKGTLIYCEDIEATLNRFGRNYEVFTHDRVFFHAISMSLMQVGEMANKLSAEFKERTNGKVNWYKLKAIRNLFAHAYSNINKRNVWQFATVFTPVYTEFCRQEIIILQNKNS</sequence>
<dbReference type="RefSeq" id="WP_002308939.1">
    <property type="nucleotide sequence ID" value="NZ_KB029685.1"/>
</dbReference>
<reference evidence="6 7" key="1">
    <citation type="submission" date="2012-12" db="EMBL/GenBank/DDBJ databases">
        <title>The Genome Sequence of Enterococcus faecium E1590.</title>
        <authorList>
            <consortium name="The Broad Institute Genome Sequencing Platform"/>
            <consortium name="The Broad Institute Genome Sequencing Center for Infectious Disease"/>
            <person name="Earl A.M."/>
            <person name="Gilmore M.S."/>
            <person name="van Schaik W."/>
            <person name="Lebreton F."/>
            <person name="Willems R.J."/>
            <person name="Walker B."/>
            <person name="Young S.K."/>
            <person name="Zeng Q."/>
            <person name="Gargeya S."/>
            <person name="Fitzgerald M."/>
            <person name="Haas B."/>
            <person name="Abouelleil A."/>
            <person name="Alvarado L."/>
            <person name="Arachchi H.M."/>
            <person name="Berlin A.M."/>
            <person name="Chapman S.B."/>
            <person name="Dewar J."/>
            <person name="Goldberg J."/>
            <person name="Griggs A."/>
            <person name="Gujja S."/>
            <person name="Hansen M."/>
            <person name="Howarth C."/>
            <person name="Imamovic A."/>
            <person name="Larimer J."/>
            <person name="McCowan C."/>
            <person name="Murphy C."/>
            <person name="Neiman D."/>
            <person name="Pearson M."/>
            <person name="Priest M."/>
            <person name="Roberts A."/>
            <person name="Saif S."/>
            <person name="Shea T."/>
            <person name="Sisk P."/>
            <person name="Sykes S."/>
            <person name="Wortman J."/>
            <person name="Nusbaum C."/>
            <person name="Birren B."/>
        </authorList>
    </citation>
    <scope>NUCLEOTIDE SEQUENCE [LARGE SCALE GENOMIC DNA]</scope>
    <source>
        <strain evidence="6 7">E1590</strain>
    </source>
</reference>
<dbReference type="PANTHER" id="PTHR34139">
    <property type="entry name" value="UPF0331 PROTEIN MJ0127"/>
    <property type="match status" value="1"/>
</dbReference>
<evidence type="ECO:0000256" key="5">
    <source>
        <dbReference type="ARBA" id="ARBA00022801"/>
    </source>
</evidence>
<dbReference type="GO" id="GO:0000166">
    <property type="term" value="F:nucleotide binding"/>
    <property type="evidence" value="ECO:0007669"/>
    <property type="project" value="UniProtKB-KW"/>
</dbReference>
<keyword evidence="5" id="KW-0378">Hydrolase</keyword>
<organism evidence="6 7">
    <name type="scientific">Enterococcus faecium EnGen0003</name>
    <dbReference type="NCBI Taxonomy" id="1138901"/>
    <lineage>
        <taxon>Bacteria</taxon>
        <taxon>Bacillati</taxon>
        <taxon>Bacillota</taxon>
        <taxon>Bacilli</taxon>
        <taxon>Lactobacillales</taxon>
        <taxon>Enterococcaceae</taxon>
        <taxon>Enterococcus</taxon>
    </lineage>
</organism>
<keyword evidence="1" id="KW-0597">Phosphoprotein</keyword>
<gene>
    <name evidence="6" type="ORF">OIE_03338</name>
</gene>
<keyword evidence="2" id="KW-1277">Toxin-antitoxin system</keyword>
<dbReference type="EMBL" id="AHXC01000003">
    <property type="protein sequence ID" value="ELB03377.1"/>
    <property type="molecule type" value="Genomic_DNA"/>
</dbReference>
<proteinExistence type="predicted"/>
<evidence type="ECO:0000256" key="2">
    <source>
        <dbReference type="ARBA" id="ARBA00022649"/>
    </source>
</evidence>
<evidence type="ECO:0000256" key="3">
    <source>
        <dbReference type="ARBA" id="ARBA00022722"/>
    </source>
</evidence>
<evidence type="ECO:0000256" key="4">
    <source>
        <dbReference type="ARBA" id="ARBA00022741"/>
    </source>
</evidence>
<comment type="caution">
    <text evidence="6">The sequence shown here is derived from an EMBL/GenBank/DDBJ whole genome shotgun (WGS) entry which is preliminary data.</text>
</comment>
<dbReference type="InterPro" id="IPR008201">
    <property type="entry name" value="HepT-like"/>
</dbReference>
<dbReference type="InterPro" id="IPR051813">
    <property type="entry name" value="HepT_RNase_toxin"/>
</dbReference>
<dbReference type="PANTHER" id="PTHR34139:SF1">
    <property type="entry name" value="RNASE MJ1380-RELATED"/>
    <property type="match status" value="1"/>
</dbReference>
<evidence type="ECO:0000313" key="7">
    <source>
        <dbReference type="Proteomes" id="UP000010553"/>
    </source>
</evidence>
<dbReference type="Pfam" id="PF01934">
    <property type="entry name" value="HepT-like"/>
    <property type="match status" value="1"/>
</dbReference>